<dbReference type="RefSeq" id="WP_344760126.1">
    <property type="nucleotide sequence ID" value="NZ_BAAAZU010000024.1"/>
</dbReference>
<dbReference type="Proteomes" id="UP001501727">
    <property type="component" value="Unassembled WGS sequence"/>
</dbReference>
<proteinExistence type="predicted"/>
<comment type="caution">
    <text evidence="1">The sequence shown here is derived from an EMBL/GenBank/DDBJ whole genome shotgun (WGS) entry which is preliminary data.</text>
</comment>
<protein>
    <recommendedName>
        <fullName evidence="3">Helix-turn-helix domain-containing protein</fullName>
    </recommendedName>
</protein>
<dbReference type="EMBL" id="BAAAZU010000024">
    <property type="protein sequence ID" value="GAA3928622.1"/>
    <property type="molecule type" value="Genomic_DNA"/>
</dbReference>
<accession>A0ABP7MV13</accession>
<gene>
    <name evidence="1" type="ORF">GCM10022229_22860</name>
</gene>
<evidence type="ECO:0000313" key="1">
    <source>
        <dbReference type="EMBL" id="GAA3928622.1"/>
    </source>
</evidence>
<name>A0ABP7MV13_9GAMM</name>
<organism evidence="1 2">
    <name type="scientific">Luteimonas lutimaris</name>
    <dbReference type="NCBI Taxonomy" id="698645"/>
    <lineage>
        <taxon>Bacteria</taxon>
        <taxon>Pseudomonadati</taxon>
        <taxon>Pseudomonadota</taxon>
        <taxon>Gammaproteobacteria</taxon>
        <taxon>Lysobacterales</taxon>
        <taxon>Lysobacteraceae</taxon>
        <taxon>Luteimonas</taxon>
    </lineage>
</organism>
<evidence type="ECO:0008006" key="3">
    <source>
        <dbReference type="Google" id="ProtNLM"/>
    </source>
</evidence>
<evidence type="ECO:0000313" key="2">
    <source>
        <dbReference type="Proteomes" id="UP001501727"/>
    </source>
</evidence>
<reference evidence="2" key="1">
    <citation type="journal article" date="2019" name="Int. J. Syst. Evol. Microbiol.">
        <title>The Global Catalogue of Microorganisms (GCM) 10K type strain sequencing project: providing services to taxonomists for standard genome sequencing and annotation.</title>
        <authorList>
            <consortium name="The Broad Institute Genomics Platform"/>
            <consortium name="The Broad Institute Genome Sequencing Center for Infectious Disease"/>
            <person name="Wu L."/>
            <person name="Ma J."/>
        </authorList>
    </citation>
    <scope>NUCLEOTIDE SEQUENCE [LARGE SCALE GENOMIC DNA]</scope>
    <source>
        <strain evidence="2">JCM 16916</strain>
    </source>
</reference>
<sequence>MGKKKDNRWNDIDGGAAFVIPLTLFRHPNFTRLSPWANKLLMDLSRQYTGFNNGYLCASRTLMKECGWSSPLTLQRAVEELEHYRIIARTRQGGRNRATLHGLTWRRIDDKAGNHLDVHPTMIPSNDWKEERPQFVRTQGRRKGKKRRGHLKVVA</sequence>
<keyword evidence="2" id="KW-1185">Reference proteome</keyword>